<evidence type="ECO:0000256" key="5">
    <source>
        <dbReference type="ARBA" id="ARBA00022679"/>
    </source>
</evidence>
<evidence type="ECO:0000256" key="4">
    <source>
        <dbReference type="ARBA" id="ARBA00022553"/>
    </source>
</evidence>
<dbReference type="RefSeq" id="WP_084538031.1">
    <property type="nucleotide sequence ID" value="NZ_QNRE01000023.1"/>
</dbReference>
<feature type="domain" description="GAF" evidence="11">
    <location>
        <begin position="235"/>
        <end position="384"/>
    </location>
</feature>
<accession>A0A366CXQ9</accession>
<dbReference type="OrthoDB" id="5241249at2"/>
<dbReference type="SUPFAM" id="SSF55874">
    <property type="entry name" value="ATPase domain of HSP90 chaperone/DNA topoisomerase II/histidine kinase"/>
    <property type="match status" value="1"/>
</dbReference>
<evidence type="ECO:0000256" key="1">
    <source>
        <dbReference type="ARBA" id="ARBA00001946"/>
    </source>
</evidence>
<evidence type="ECO:0000256" key="9">
    <source>
        <dbReference type="ARBA" id="ARBA00023004"/>
    </source>
</evidence>
<dbReference type="GO" id="GO:0070025">
    <property type="term" value="F:carbon monoxide binding"/>
    <property type="evidence" value="ECO:0007669"/>
    <property type="project" value="UniProtKB-ARBA"/>
</dbReference>
<gene>
    <name evidence="12" type="ORF">DFR74_12353</name>
</gene>
<dbReference type="GO" id="GO:0016020">
    <property type="term" value="C:membrane"/>
    <property type="evidence" value="ECO:0007669"/>
    <property type="project" value="InterPro"/>
</dbReference>
<name>A0A366CXQ9_9NOCA</name>
<dbReference type="AlphaFoldDB" id="A0A366CXQ9"/>
<dbReference type="GO" id="GO:0000287">
    <property type="term" value="F:magnesium ion binding"/>
    <property type="evidence" value="ECO:0007669"/>
    <property type="project" value="UniProtKB-ARBA"/>
</dbReference>
<keyword evidence="8" id="KW-0460">Magnesium</keyword>
<feature type="domain" description="GAF" evidence="11">
    <location>
        <begin position="64"/>
        <end position="214"/>
    </location>
</feature>
<keyword evidence="5" id="KW-0808">Transferase</keyword>
<keyword evidence="7 12" id="KW-0418">Kinase</keyword>
<comment type="cofactor">
    <cofactor evidence="1">
        <name>Mg(2+)</name>
        <dbReference type="ChEBI" id="CHEBI:18420"/>
    </cofactor>
</comment>
<dbReference type="GO" id="GO:0020037">
    <property type="term" value="F:heme binding"/>
    <property type="evidence" value="ECO:0007669"/>
    <property type="project" value="UniProtKB-ARBA"/>
</dbReference>
<organism evidence="12 13">
    <name type="scientific">Nocardia puris</name>
    <dbReference type="NCBI Taxonomy" id="208602"/>
    <lineage>
        <taxon>Bacteria</taxon>
        <taxon>Bacillati</taxon>
        <taxon>Actinomycetota</taxon>
        <taxon>Actinomycetes</taxon>
        <taxon>Mycobacteriales</taxon>
        <taxon>Nocardiaceae</taxon>
        <taxon>Nocardia</taxon>
    </lineage>
</organism>
<sequence length="584" mass="63599">MSPVDEHGKDPAPGRQVAVTETLSQLRLRELLSQVQDRIAQIIDVRDNMDRLVEAMLVVTSGLDLDDTLRSIVHTAIELVDARYGALGVRETDKNSNQLAEFVYEGIDDRTRVLIGDLPRGHGVLGLLIQEPTPIRLKTLSDHSSSVGFPPHHPPMRTFLGVPVKVRDEIFGNLYLTEKAGGQEFTEDDEVVVQALAAAAGIAIANARLYEESRVRQQWLEATRDVATELLAGGEPDEVLDLVTQRALTLTQSACTFVALPEDPEVPRDEVTELVVIAAAGIDAEAIIGQRLTVEDSQSGAAYRSEKTVVSEKPPYNLFSHTRSQFGPAVVVPLRVGSEVIGVLTTIRPADTQAMDEPTTAMLTAFADQAALVLQLSDSQRRMRELDVLSDRDRIARGLHDHVIQRLFAVGLSLQGTVQRARTPEVKTRLMETIDDIQSIVQDIRHSIFDLQSNNTADSSKYRKHLHGIIVDTTADSGLRTTVRLAGPVTVLAPPLSDDVEAVLREAVSNVVRHARASLVAVELRVGDEVTIEVTDDGVGVPADLSRRSGLANLAVRAEKAGGSFQLVDRPEGGTLLRWTAPLP</sequence>
<dbReference type="Gene3D" id="1.20.5.1930">
    <property type="match status" value="1"/>
</dbReference>
<evidence type="ECO:0000256" key="8">
    <source>
        <dbReference type="ARBA" id="ARBA00022842"/>
    </source>
</evidence>
<evidence type="ECO:0000256" key="6">
    <source>
        <dbReference type="ARBA" id="ARBA00022723"/>
    </source>
</evidence>
<dbReference type="PANTHER" id="PTHR24421">
    <property type="entry name" value="NITRATE/NITRITE SENSOR PROTEIN NARX-RELATED"/>
    <property type="match status" value="1"/>
</dbReference>
<dbReference type="InterPro" id="IPR011712">
    <property type="entry name" value="Sig_transdc_His_kin_sub3_dim/P"/>
</dbReference>
<dbReference type="GO" id="GO:0046983">
    <property type="term" value="F:protein dimerization activity"/>
    <property type="evidence" value="ECO:0007669"/>
    <property type="project" value="InterPro"/>
</dbReference>
<dbReference type="Pfam" id="PF07730">
    <property type="entry name" value="HisKA_3"/>
    <property type="match status" value="1"/>
</dbReference>
<dbReference type="GO" id="GO:0019826">
    <property type="term" value="F:oxygen sensor activity"/>
    <property type="evidence" value="ECO:0007669"/>
    <property type="project" value="UniProtKB-ARBA"/>
</dbReference>
<dbReference type="InterPro" id="IPR050482">
    <property type="entry name" value="Sensor_HK_TwoCompSys"/>
</dbReference>
<dbReference type="Gene3D" id="3.30.565.10">
    <property type="entry name" value="Histidine kinase-like ATPase, C-terminal domain"/>
    <property type="match status" value="1"/>
</dbReference>
<proteinExistence type="predicted"/>
<dbReference type="PANTHER" id="PTHR24421:SF56">
    <property type="entry name" value="OXYGEN SENSOR HISTIDINE KINASE RESPONSE REGULATOR DOST"/>
    <property type="match status" value="1"/>
</dbReference>
<keyword evidence="3" id="KW-0963">Cytoplasm</keyword>
<dbReference type="Pfam" id="PF13185">
    <property type="entry name" value="GAF_2"/>
    <property type="match status" value="2"/>
</dbReference>
<evidence type="ECO:0000256" key="10">
    <source>
        <dbReference type="ARBA" id="ARBA00023012"/>
    </source>
</evidence>
<dbReference type="GO" id="GO:0000155">
    <property type="term" value="F:phosphorelay sensor kinase activity"/>
    <property type="evidence" value="ECO:0007669"/>
    <property type="project" value="InterPro"/>
</dbReference>
<evidence type="ECO:0000256" key="2">
    <source>
        <dbReference type="ARBA" id="ARBA00001971"/>
    </source>
</evidence>
<dbReference type="InterPro" id="IPR003594">
    <property type="entry name" value="HATPase_dom"/>
</dbReference>
<keyword evidence="13" id="KW-1185">Reference proteome</keyword>
<evidence type="ECO:0000313" key="12">
    <source>
        <dbReference type="EMBL" id="RBO82436.1"/>
    </source>
</evidence>
<dbReference type="GO" id="GO:0070026">
    <property type="term" value="F:nitric oxide binding"/>
    <property type="evidence" value="ECO:0007669"/>
    <property type="project" value="UniProtKB-ARBA"/>
</dbReference>
<keyword evidence="10" id="KW-0902">Two-component regulatory system</keyword>
<evidence type="ECO:0000259" key="11">
    <source>
        <dbReference type="SMART" id="SM00065"/>
    </source>
</evidence>
<dbReference type="FunFam" id="3.30.450.40:FF:000052">
    <property type="entry name" value="Oxygen sensor histidine kinase response regulator DevS/DosS"/>
    <property type="match status" value="1"/>
</dbReference>
<reference evidence="12 13" key="1">
    <citation type="submission" date="2018-06" db="EMBL/GenBank/DDBJ databases">
        <title>Genomic Encyclopedia of Type Strains, Phase IV (KMG-IV): sequencing the most valuable type-strain genomes for metagenomic binning, comparative biology and taxonomic classification.</title>
        <authorList>
            <person name="Goeker M."/>
        </authorList>
    </citation>
    <scope>NUCLEOTIDE SEQUENCE [LARGE SCALE GENOMIC DNA]</scope>
    <source>
        <strain evidence="12 13">DSM 44599</strain>
    </source>
</reference>
<dbReference type="CDD" id="cd16917">
    <property type="entry name" value="HATPase_UhpB-NarQ-NarX-like"/>
    <property type="match status" value="1"/>
</dbReference>
<dbReference type="InterPro" id="IPR003018">
    <property type="entry name" value="GAF"/>
</dbReference>
<dbReference type="Pfam" id="PF02518">
    <property type="entry name" value="HATPase_c"/>
    <property type="match status" value="1"/>
</dbReference>
<evidence type="ECO:0000256" key="7">
    <source>
        <dbReference type="ARBA" id="ARBA00022777"/>
    </source>
</evidence>
<dbReference type="GO" id="GO:0070483">
    <property type="term" value="P:detection of hypoxia"/>
    <property type="evidence" value="ECO:0007669"/>
    <property type="project" value="UniProtKB-ARBA"/>
</dbReference>
<comment type="cofactor">
    <cofactor evidence="2">
        <name>heme</name>
        <dbReference type="ChEBI" id="CHEBI:30413"/>
    </cofactor>
</comment>
<protein>
    <submittedName>
        <fullName evidence="12">Histidine kinase/DNA gyrase B/HSP90-like ATPase</fullName>
    </submittedName>
</protein>
<dbReference type="InterPro" id="IPR029016">
    <property type="entry name" value="GAF-like_dom_sf"/>
</dbReference>
<dbReference type="Proteomes" id="UP000252586">
    <property type="component" value="Unassembled WGS sequence"/>
</dbReference>
<dbReference type="GO" id="GO:0005524">
    <property type="term" value="F:ATP binding"/>
    <property type="evidence" value="ECO:0007669"/>
    <property type="project" value="UniProtKB-ARBA"/>
</dbReference>
<evidence type="ECO:0000313" key="13">
    <source>
        <dbReference type="Proteomes" id="UP000252586"/>
    </source>
</evidence>
<keyword evidence="6" id="KW-0479">Metal-binding</keyword>
<dbReference type="STRING" id="1210090.GCA_001613185_05441"/>
<evidence type="ECO:0000256" key="3">
    <source>
        <dbReference type="ARBA" id="ARBA00022490"/>
    </source>
</evidence>
<keyword evidence="4" id="KW-0597">Phosphoprotein</keyword>
<dbReference type="Gene3D" id="3.30.450.40">
    <property type="match status" value="2"/>
</dbReference>
<dbReference type="SUPFAM" id="SSF55781">
    <property type="entry name" value="GAF domain-like"/>
    <property type="match status" value="2"/>
</dbReference>
<dbReference type="GO" id="GO:0019825">
    <property type="term" value="F:oxygen binding"/>
    <property type="evidence" value="ECO:0007669"/>
    <property type="project" value="UniProtKB-ARBA"/>
</dbReference>
<dbReference type="SMART" id="SM00065">
    <property type="entry name" value="GAF"/>
    <property type="match status" value="2"/>
</dbReference>
<dbReference type="InterPro" id="IPR036890">
    <property type="entry name" value="HATPase_C_sf"/>
</dbReference>
<dbReference type="EMBL" id="QNRE01000023">
    <property type="protein sequence ID" value="RBO82436.1"/>
    <property type="molecule type" value="Genomic_DNA"/>
</dbReference>
<keyword evidence="9" id="KW-0408">Iron</keyword>
<comment type="caution">
    <text evidence="12">The sequence shown here is derived from an EMBL/GenBank/DDBJ whole genome shotgun (WGS) entry which is preliminary data.</text>
</comment>